<dbReference type="AlphaFoldDB" id="A0A5B7CPA7"/>
<dbReference type="Proteomes" id="UP000324222">
    <property type="component" value="Unassembled WGS sequence"/>
</dbReference>
<sequence length="281" mass="30882">MLRDSALWGRLDEGRGRCLEGQLMVCLQRSDSAASSLDIRFMTNEWKGEQRRWSSEETQRAGNHKCSQHARLLSGGDRHVACKGQRDARYALALMIISLMVRKLFSWAALRLATAGVSSGSGLPLRFTFFSFCFIRVVFPHALSAGEAARLIPGPRVSPATGENRSWVQQRGAGVQGDGSVKGAIDSLRSSLIVALKLSKTFFISTTMQEIMYHRPPHLLQEEGEGERRRGAQKRGAAASEGHFAASRLQISMLALVFYSAAIFRIPVVNATPDCFTAAPQ</sequence>
<evidence type="ECO:0000313" key="2">
    <source>
        <dbReference type="EMBL" id="MPC10464.1"/>
    </source>
</evidence>
<evidence type="ECO:0000313" key="3">
    <source>
        <dbReference type="Proteomes" id="UP000324222"/>
    </source>
</evidence>
<feature type="region of interest" description="Disordered" evidence="1">
    <location>
        <begin position="220"/>
        <end position="239"/>
    </location>
</feature>
<name>A0A5B7CPA7_PORTR</name>
<keyword evidence="3" id="KW-1185">Reference proteome</keyword>
<organism evidence="2 3">
    <name type="scientific">Portunus trituberculatus</name>
    <name type="common">Swimming crab</name>
    <name type="synonym">Neptunus trituberculatus</name>
    <dbReference type="NCBI Taxonomy" id="210409"/>
    <lineage>
        <taxon>Eukaryota</taxon>
        <taxon>Metazoa</taxon>
        <taxon>Ecdysozoa</taxon>
        <taxon>Arthropoda</taxon>
        <taxon>Crustacea</taxon>
        <taxon>Multicrustacea</taxon>
        <taxon>Malacostraca</taxon>
        <taxon>Eumalacostraca</taxon>
        <taxon>Eucarida</taxon>
        <taxon>Decapoda</taxon>
        <taxon>Pleocyemata</taxon>
        <taxon>Brachyura</taxon>
        <taxon>Eubrachyura</taxon>
        <taxon>Portunoidea</taxon>
        <taxon>Portunidae</taxon>
        <taxon>Portuninae</taxon>
        <taxon>Portunus</taxon>
    </lineage>
</organism>
<evidence type="ECO:0000256" key="1">
    <source>
        <dbReference type="SAM" id="MobiDB-lite"/>
    </source>
</evidence>
<accession>A0A5B7CPA7</accession>
<dbReference type="EMBL" id="VSRR010000118">
    <property type="protein sequence ID" value="MPC10464.1"/>
    <property type="molecule type" value="Genomic_DNA"/>
</dbReference>
<gene>
    <name evidence="2" type="ORF">E2C01_003100</name>
</gene>
<protein>
    <submittedName>
        <fullName evidence="2">Uncharacterized protein</fullName>
    </submittedName>
</protein>
<comment type="caution">
    <text evidence="2">The sequence shown here is derived from an EMBL/GenBank/DDBJ whole genome shotgun (WGS) entry which is preliminary data.</text>
</comment>
<reference evidence="2 3" key="1">
    <citation type="submission" date="2019-05" db="EMBL/GenBank/DDBJ databases">
        <title>Another draft genome of Portunus trituberculatus and its Hox gene families provides insights of decapod evolution.</title>
        <authorList>
            <person name="Jeong J.-H."/>
            <person name="Song I."/>
            <person name="Kim S."/>
            <person name="Choi T."/>
            <person name="Kim D."/>
            <person name="Ryu S."/>
            <person name="Kim W."/>
        </authorList>
    </citation>
    <scope>NUCLEOTIDE SEQUENCE [LARGE SCALE GENOMIC DNA]</scope>
    <source>
        <tissue evidence="2">Muscle</tissue>
    </source>
</reference>
<proteinExistence type="predicted"/>